<organism evidence="1 2">
    <name type="scientific">Rubripirellula obstinata</name>
    <dbReference type="NCBI Taxonomy" id="406547"/>
    <lineage>
        <taxon>Bacteria</taxon>
        <taxon>Pseudomonadati</taxon>
        <taxon>Planctomycetota</taxon>
        <taxon>Planctomycetia</taxon>
        <taxon>Pirellulales</taxon>
        <taxon>Pirellulaceae</taxon>
        <taxon>Rubripirellula</taxon>
    </lineage>
</organism>
<dbReference type="RefSeq" id="WP_149752981.1">
    <property type="nucleotide sequence ID" value="NZ_LWSK01000107.1"/>
</dbReference>
<dbReference type="OrthoDB" id="291964at2"/>
<dbReference type="EMBL" id="VRLW01000001">
    <property type="protein sequence ID" value="KAA1261970.1"/>
    <property type="molecule type" value="Genomic_DNA"/>
</dbReference>
<accession>A0A5B1CQQ1</accession>
<reference evidence="1 2" key="1">
    <citation type="submission" date="2019-08" db="EMBL/GenBank/DDBJ databases">
        <title>Deep-cultivation of Planctomycetes and their phenomic and genomic characterization uncovers novel biology.</title>
        <authorList>
            <person name="Wiegand S."/>
            <person name="Jogler M."/>
            <person name="Boedeker C."/>
            <person name="Pinto D."/>
            <person name="Vollmers J."/>
            <person name="Rivas-Marin E."/>
            <person name="Kohn T."/>
            <person name="Peeters S.H."/>
            <person name="Heuer A."/>
            <person name="Rast P."/>
            <person name="Oberbeckmann S."/>
            <person name="Bunk B."/>
            <person name="Jeske O."/>
            <person name="Meyerdierks A."/>
            <person name="Storesund J.E."/>
            <person name="Kallscheuer N."/>
            <person name="Luecker S."/>
            <person name="Lage O.M."/>
            <person name="Pohl T."/>
            <person name="Merkel B.J."/>
            <person name="Hornburger P."/>
            <person name="Mueller R.-W."/>
            <person name="Bruemmer F."/>
            <person name="Labrenz M."/>
            <person name="Spormann A.M."/>
            <person name="Op Den Camp H."/>
            <person name="Overmann J."/>
            <person name="Amann R."/>
            <person name="Jetten M.S.M."/>
            <person name="Mascher T."/>
            <person name="Medema M.H."/>
            <person name="Devos D.P."/>
            <person name="Kaster A.-K."/>
            <person name="Ovreas L."/>
            <person name="Rohde M."/>
            <person name="Galperin M.Y."/>
            <person name="Jogler C."/>
        </authorList>
    </citation>
    <scope>NUCLEOTIDE SEQUENCE [LARGE SCALE GENOMIC DNA]</scope>
    <source>
        <strain evidence="1 2">LF1</strain>
    </source>
</reference>
<evidence type="ECO:0000313" key="1">
    <source>
        <dbReference type="EMBL" id="KAA1261970.1"/>
    </source>
</evidence>
<proteinExistence type="predicted"/>
<gene>
    <name evidence="1" type="ORF">LF1_45310</name>
</gene>
<comment type="caution">
    <text evidence="1">The sequence shown here is derived from an EMBL/GenBank/DDBJ whole genome shotgun (WGS) entry which is preliminary data.</text>
</comment>
<name>A0A5B1CQQ1_9BACT</name>
<dbReference type="Proteomes" id="UP000322699">
    <property type="component" value="Unassembled WGS sequence"/>
</dbReference>
<evidence type="ECO:0000313" key="2">
    <source>
        <dbReference type="Proteomes" id="UP000322699"/>
    </source>
</evidence>
<dbReference type="AlphaFoldDB" id="A0A5B1CQQ1"/>
<protein>
    <submittedName>
        <fullName evidence="1">Uncharacterized protein</fullName>
    </submittedName>
</protein>
<keyword evidence="2" id="KW-1185">Reference proteome</keyword>
<sequence>MTTTTILEQVSSAEEALTQAAKPVPSESSEWPTSPMLEDVVTAIRLDSRRDSLRYALRSNVGHDGE</sequence>